<feature type="compositionally biased region" description="Basic residues" evidence="1">
    <location>
        <begin position="13"/>
        <end position="23"/>
    </location>
</feature>
<reference evidence="3" key="2">
    <citation type="submission" date="2013-12" db="EMBL/GenBank/DDBJ databases">
        <authorList>
            <person name="Yu Y."/>
            <person name="Lee S."/>
            <person name="de Baynast K."/>
            <person name="Wissotski M."/>
            <person name="Liu L."/>
            <person name="Talag J."/>
            <person name="Goicoechea J."/>
            <person name="Angelova A."/>
            <person name="Jetty R."/>
            <person name="Kudrna D."/>
            <person name="Golser W."/>
            <person name="Rivera L."/>
            <person name="Zhang J."/>
            <person name="Wing R."/>
        </authorList>
    </citation>
    <scope>NUCLEOTIDE SEQUENCE</scope>
</reference>
<dbReference type="HOGENOM" id="CLU_1828121_0_0_1"/>
<proteinExistence type="predicted"/>
<evidence type="ECO:0000256" key="1">
    <source>
        <dbReference type="SAM" id="MobiDB-lite"/>
    </source>
</evidence>
<evidence type="ECO:0000313" key="2">
    <source>
        <dbReference type="EnsemblPlants" id="LPERR09G03690.1"/>
    </source>
</evidence>
<accession>A0A0D9XCF8</accession>
<protein>
    <submittedName>
        <fullName evidence="2">Uncharacterized protein</fullName>
    </submittedName>
</protein>
<dbReference type="AlphaFoldDB" id="A0A0D9XCF8"/>
<organism evidence="2 3">
    <name type="scientific">Leersia perrieri</name>
    <dbReference type="NCBI Taxonomy" id="77586"/>
    <lineage>
        <taxon>Eukaryota</taxon>
        <taxon>Viridiplantae</taxon>
        <taxon>Streptophyta</taxon>
        <taxon>Embryophyta</taxon>
        <taxon>Tracheophyta</taxon>
        <taxon>Spermatophyta</taxon>
        <taxon>Magnoliopsida</taxon>
        <taxon>Liliopsida</taxon>
        <taxon>Poales</taxon>
        <taxon>Poaceae</taxon>
        <taxon>BOP clade</taxon>
        <taxon>Oryzoideae</taxon>
        <taxon>Oryzeae</taxon>
        <taxon>Oryzinae</taxon>
        <taxon>Leersia</taxon>
    </lineage>
</organism>
<dbReference type="EnsemblPlants" id="LPERR09G03690.1">
    <property type="protein sequence ID" value="LPERR09G03690.1"/>
    <property type="gene ID" value="LPERR09G03690"/>
</dbReference>
<feature type="region of interest" description="Disordered" evidence="1">
    <location>
        <begin position="1"/>
        <end position="46"/>
    </location>
</feature>
<reference evidence="2 3" key="1">
    <citation type="submission" date="2012-08" db="EMBL/GenBank/DDBJ databases">
        <title>Oryza genome evolution.</title>
        <authorList>
            <person name="Wing R.A."/>
        </authorList>
    </citation>
    <scope>NUCLEOTIDE SEQUENCE</scope>
</reference>
<evidence type="ECO:0000313" key="3">
    <source>
        <dbReference type="Proteomes" id="UP000032180"/>
    </source>
</evidence>
<sequence length="141" mass="15138">MHNFAGCNAQNKLRNRHKHRSKRRETDLPAGWQKPSPRLASVRRSGSYSDSASLAAAAAAYAVFDTPRGRPHGAPILIYRCSAAAGRPPPEHPRRRGISLAAAGELPSRFRGARAGGGGIRAGGVRPIIELDLGEHLPEHN</sequence>
<dbReference type="Gramene" id="LPERR09G03690.1">
    <property type="protein sequence ID" value="LPERR09G03690.1"/>
    <property type="gene ID" value="LPERR09G03690"/>
</dbReference>
<reference evidence="2" key="3">
    <citation type="submission" date="2015-04" db="UniProtKB">
        <authorList>
            <consortium name="EnsemblPlants"/>
        </authorList>
    </citation>
    <scope>IDENTIFICATION</scope>
</reference>
<name>A0A0D9XCF8_9ORYZ</name>
<keyword evidence="3" id="KW-1185">Reference proteome</keyword>
<dbReference type="Proteomes" id="UP000032180">
    <property type="component" value="Chromosome 9"/>
</dbReference>